<keyword evidence="8" id="KW-0479">Metal-binding</keyword>
<dbReference type="GO" id="GO:0006508">
    <property type="term" value="P:proteolysis"/>
    <property type="evidence" value="ECO:0007669"/>
    <property type="project" value="UniProtKB-KW"/>
</dbReference>
<dbReference type="InterPro" id="IPR043472">
    <property type="entry name" value="Macro_dom-like"/>
</dbReference>
<feature type="active site" evidence="8">
    <location>
        <position position="297"/>
    </location>
</feature>
<evidence type="ECO:0000256" key="5">
    <source>
        <dbReference type="ARBA" id="ARBA00022670"/>
    </source>
</evidence>
<feature type="binding site" evidence="8">
    <location>
        <position position="367"/>
    </location>
    <ligand>
        <name>Mn(2+)</name>
        <dbReference type="ChEBI" id="CHEBI:29035"/>
        <label>1</label>
    </ligand>
</feature>
<gene>
    <name evidence="8" type="primary">pepA</name>
    <name evidence="10" type="ORF">EV378_5848</name>
</gene>
<dbReference type="HAMAP" id="MF_00181">
    <property type="entry name" value="Cytosol_peptidase_M17"/>
    <property type="match status" value="1"/>
</dbReference>
<dbReference type="EMBL" id="SMFZ01000002">
    <property type="protein sequence ID" value="TCK21856.1"/>
    <property type="molecule type" value="Genomic_DNA"/>
</dbReference>
<feature type="binding site" evidence="8">
    <location>
        <position position="285"/>
    </location>
    <ligand>
        <name>Mn(2+)</name>
        <dbReference type="ChEBI" id="CHEBI:29035"/>
        <label>2</label>
    </ligand>
</feature>
<feature type="domain" description="Cytosol aminopeptidase" evidence="9">
    <location>
        <begin position="365"/>
        <end position="372"/>
    </location>
</feature>
<dbReference type="SUPFAM" id="SSF53187">
    <property type="entry name" value="Zn-dependent exopeptidases"/>
    <property type="match status" value="1"/>
</dbReference>
<dbReference type="Gene3D" id="3.40.220.10">
    <property type="entry name" value="Leucine Aminopeptidase, subunit E, domain 1"/>
    <property type="match status" value="1"/>
</dbReference>
<dbReference type="SUPFAM" id="SSF52949">
    <property type="entry name" value="Macro domain-like"/>
    <property type="match status" value="1"/>
</dbReference>
<evidence type="ECO:0000256" key="2">
    <source>
        <dbReference type="ARBA" id="ARBA00000967"/>
    </source>
</evidence>
<keyword evidence="5 8" id="KW-0645">Protease</keyword>
<comment type="subcellular location">
    <subcellularLocation>
        <location evidence="8">Cytoplasm</location>
    </subcellularLocation>
</comment>
<dbReference type="Pfam" id="PF02789">
    <property type="entry name" value="Peptidase_M17_N"/>
    <property type="match status" value="1"/>
</dbReference>
<evidence type="ECO:0000313" key="10">
    <source>
        <dbReference type="EMBL" id="TCK21856.1"/>
    </source>
</evidence>
<feature type="binding site" evidence="8">
    <location>
        <position position="369"/>
    </location>
    <ligand>
        <name>Mn(2+)</name>
        <dbReference type="ChEBI" id="CHEBI:29035"/>
        <label>2</label>
    </ligand>
</feature>
<dbReference type="InterPro" id="IPR000819">
    <property type="entry name" value="Peptidase_M17_C"/>
</dbReference>
<evidence type="ECO:0000256" key="3">
    <source>
        <dbReference type="ARBA" id="ARBA00009528"/>
    </source>
</evidence>
<dbReference type="InterPro" id="IPR011356">
    <property type="entry name" value="Leucine_aapep/pepB"/>
</dbReference>
<feature type="binding site" evidence="8">
    <location>
        <position position="369"/>
    </location>
    <ligand>
        <name>Mn(2+)</name>
        <dbReference type="ChEBI" id="CHEBI:29035"/>
        <label>1</label>
    </ligand>
</feature>
<comment type="function">
    <text evidence="7 8">Presumably involved in the processing and regular turnover of intracellular proteins. Catalyzes the removal of unsubstituted N-terminal amino acids from various peptides.</text>
</comment>
<dbReference type="NCBIfam" id="NF002073">
    <property type="entry name" value="PRK00913.1-2"/>
    <property type="match status" value="1"/>
</dbReference>
<keyword evidence="11" id="KW-1185">Reference proteome</keyword>
<keyword evidence="8" id="KW-0464">Manganese</keyword>
<keyword evidence="8" id="KW-0963">Cytoplasm</keyword>
<comment type="cofactor">
    <cofactor evidence="8">
        <name>Mn(2+)</name>
        <dbReference type="ChEBI" id="CHEBI:29035"/>
    </cofactor>
    <text evidence="8">Binds 2 manganese ions per subunit.</text>
</comment>
<dbReference type="Proteomes" id="UP000295560">
    <property type="component" value="Unassembled WGS sequence"/>
</dbReference>
<feature type="binding site" evidence="8">
    <location>
        <position position="290"/>
    </location>
    <ligand>
        <name>Mn(2+)</name>
        <dbReference type="ChEBI" id="CHEBI:29035"/>
        <label>1</label>
    </ligand>
</feature>
<evidence type="ECO:0000256" key="8">
    <source>
        <dbReference type="HAMAP-Rule" id="MF_00181"/>
    </source>
</evidence>
<keyword evidence="6 8" id="KW-0378">Hydrolase</keyword>
<dbReference type="AlphaFoldDB" id="A0A4V2PHR8"/>
<proteinExistence type="inferred from homology"/>
<evidence type="ECO:0000256" key="6">
    <source>
        <dbReference type="ARBA" id="ARBA00022801"/>
    </source>
</evidence>
<dbReference type="GO" id="GO:0005737">
    <property type="term" value="C:cytoplasm"/>
    <property type="evidence" value="ECO:0007669"/>
    <property type="project" value="UniProtKB-SubCell"/>
</dbReference>
<dbReference type="InterPro" id="IPR023042">
    <property type="entry name" value="Peptidase_M17_leu_NH2_pept"/>
</dbReference>
<comment type="catalytic activity">
    <reaction evidence="1 8">
        <text>Release of an N-terminal amino acid, Xaa-|-Yaa-, in which Xaa is preferably Leu, but may be other amino acids including Pro although not Arg or Lys, and Yaa may be Pro. Amino acid amides and methyl esters are also readily hydrolyzed, but rates on arylamides are exceedingly low.</text>
        <dbReference type="EC" id="3.4.11.1"/>
    </reaction>
</comment>
<dbReference type="GO" id="GO:0030145">
    <property type="term" value="F:manganese ion binding"/>
    <property type="evidence" value="ECO:0007669"/>
    <property type="project" value="UniProtKB-UniRule"/>
</dbReference>
<comment type="catalytic activity">
    <reaction evidence="2 8">
        <text>Release of an N-terminal amino acid, preferentially leucine, but not glutamic or aspartic acids.</text>
        <dbReference type="EC" id="3.4.11.10"/>
    </reaction>
</comment>
<name>A0A4V2PHR8_PSEEN</name>
<evidence type="ECO:0000259" key="9">
    <source>
        <dbReference type="PROSITE" id="PS00631"/>
    </source>
</evidence>
<dbReference type="EC" id="3.4.11.1" evidence="8"/>
<dbReference type="Pfam" id="PF00883">
    <property type="entry name" value="Peptidase_M17"/>
    <property type="match status" value="1"/>
</dbReference>
<dbReference type="PROSITE" id="PS00631">
    <property type="entry name" value="CYTOSOL_AP"/>
    <property type="match status" value="1"/>
</dbReference>
<comment type="similarity">
    <text evidence="3 8">Belongs to the peptidase M17 family.</text>
</comment>
<dbReference type="EC" id="3.4.11.10" evidence="8"/>
<dbReference type="PRINTS" id="PR00481">
    <property type="entry name" value="LAMNOPPTDASE"/>
</dbReference>
<feature type="binding site" evidence="8">
    <location>
        <position position="290"/>
    </location>
    <ligand>
        <name>Mn(2+)</name>
        <dbReference type="ChEBI" id="CHEBI:29035"/>
        <label>2</label>
    </ligand>
</feature>
<dbReference type="PANTHER" id="PTHR11963:SF23">
    <property type="entry name" value="CYTOSOL AMINOPEPTIDASE"/>
    <property type="match status" value="1"/>
</dbReference>
<dbReference type="GO" id="GO:0070006">
    <property type="term" value="F:metalloaminopeptidase activity"/>
    <property type="evidence" value="ECO:0007669"/>
    <property type="project" value="InterPro"/>
</dbReference>
<dbReference type="Gene3D" id="3.40.630.10">
    <property type="entry name" value="Zn peptidases"/>
    <property type="match status" value="1"/>
</dbReference>
<protein>
    <recommendedName>
        <fullName evidence="8">Probable cytosol aminopeptidase</fullName>
        <ecNumber evidence="8">3.4.11.1</ecNumber>
    </recommendedName>
    <alternativeName>
        <fullName evidence="8">Leucine aminopeptidase</fullName>
        <shortName evidence="8">LAP</shortName>
        <ecNumber evidence="8">3.4.11.10</ecNumber>
    </alternativeName>
    <alternativeName>
        <fullName evidence="8">Leucyl aminopeptidase</fullName>
    </alternativeName>
</protein>
<dbReference type="CDD" id="cd00433">
    <property type="entry name" value="Peptidase_M17"/>
    <property type="match status" value="1"/>
</dbReference>
<evidence type="ECO:0000256" key="4">
    <source>
        <dbReference type="ARBA" id="ARBA00022438"/>
    </source>
</evidence>
<organism evidence="10 11">
    <name type="scientific">Pseudonocardia endophytica</name>
    <dbReference type="NCBI Taxonomy" id="401976"/>
    <lineage>
        <taxon>Bacteria</taxon>
        <taxon>Bacillati</taxon>
        <taxon>Actinomycetota</taxon>
        <taxon>Actinomycetes</taxon>
        <taxon>Pseudonocardiales</taxon>
        <taxon>Pseudonocardiaceae</taxon>
        <taxon>Pseudonocardia</taxon>
    </lineage>
</organism>
<dbReference type="PANTHER" id="PTHR11963">
    <property type="entry name" value="LEUCINE AMINOPEPTIDASE-RELATED"/>
    <property type="match status" value="1"/>
</dbReference>
<evidence type="ECO:0000256" key="7">
    <source>
        <dbReference type="ARBA" id="ARBA00049972"/>
    </source>
</evidence>
<dbReference type="InterPro" id="IPR008283">
    <property type="entry name" value="Peptidase_M17_N"/>
</dbReference>
<accession>A0A4V2PHR8</accession>
<keyword evidence="4 8" id="KW-0031">Aminopeptidase</keyword>
<sequence length="521" mass="52475">MSQPTSPSPSSPDPGPLVTLPRLDALGGSPSTASADAVVIGMFTRSGDGDGSAPVLAPGAADVDAAFTGGLADLLHTLGATGKAEQVVKVPAGGALTTPLLVAVGLGAQPDDDDHAPDPDLVRRAAGAASRALAGTGHVVSTLSAVDADAAVQGAVLGGYVFDAFRSKPTDAASAPVGSWEFTGTDAESVRRAGFVAEAVATARSLVNTPPSALYPETFAARAVELGEAAGLTVEVLDDTQLRDGGYGGVTGVGQGSSRKPRLVRLTWSGGSGTGPVPKVALIGKGITFDTGGISIKPAASMDHMTSDMGGAAAVIATTVLAARLELPVAVTATVPMAENMPSDTAYRPGDVLTMYGGTTVEVLNTDAEGRLILADAIVRAGEDSPDYLLETSTLTGAQQVALGMRTIGVMGSDELRDRVAAHARATGEDGWAMPLPGYLRSDLDSRVADIANVTGQRYAGMLVAGIFLKEFVPSGLPWAHLDIAGPAFNAGSARGYTTKGGTGVPVRTLHAFLEDVAANG</sequence>
<evidence type="ECO:0000313" key="11">
    <source>
        <dbReference type="Proteomes" id="UP000295560"/>
    </source>
</evidence>
<reference evidence="10 11" key="1">
    <citation type="submission" date="2019-03" db="EMBL/GenBank/DDBJ databases">
        <title>Sequencing the genomes of 1000 actinobacteria strains.</title>
        <authorList>
            <person name="Klenk H.-P."/>
        </authorList>
    </citation>
    <scope>NUCLEOTIDE SEQUENCE [LARGE SCALE GENOMIC DNA]</scope>
    <source>
        <strain evidence="10 11">DSM 44969</strain>
    </source>
</reference>
<comment type="caution">
    <text evidence="10">The sequence shown here is derived from an EMBL/GenBank/DDBJ whole genome shotgun (WGS) entry which is preliminary data.</text>
</comment>
<feature type="binding site" evidence="8">
    <location>
        <position position="308"/>
    </location>
    <ligand>
        <name>Mn(2+)</name>
        <dbReference type="ChEBI" id="CHEBI:29035"/>
        <label>2</label>
    </ligand>
</feature>
<evidence type="ECO:0000256" key="1">
    <source>
        <dbReference type="ARBA" id="ARBA00000135"/>
    </source>
</evidence>
<feature type="active site" evidence="8">
    <location>
        <position position="371"/>
    </location>
</feature>